<keyword evidence="1" id="KW-0833">Ubl conjugation pathway</keyword>
<evidence type="ECO:0000256" key="1">
    <source>
        <dbReference type="ARBA" id="ARBA00022786"/>
    </source>
</evidence>
<feature type="region of interest" description="Disordered" evidence="3">
    <location>
        <begin position="304"/>
        <end position="335"/>
    </location>
</feature>
<dbReference type="Gene3D" id="1.25.10.10">
    <property type="entry name" value="Leucine-rich Repeat Variant"/>
    <property type="match status" value="1"/>
</dbReference>
<evidence type="ECO:0000313" key="4">
    <source>
        <dbReference type="EMBL" id="KAH7416005.1"/>
    </source>
</evidence>
<evidence type="ECO:0000256" key="2">
    <source>
        <dbReference type="PROSITE-ProRule" id="PRU00259"/>
    </source>
</evidence>
<accession>A0A8T2TCV9</accession>
<proteinExistence type="predicted"/>
<gene>
    <name evidence="4" type="ORF">KP509_14G071000</name>
</gene>
<feature type="region of interest" description="Disordered" evidence="3">
    <location>
        <begin position="122"/>
        <end position="145"/>
    </location>
</feature>
<dbReference type="InterPro" id="IPR000225">
    <property type="entry name" value="Armadillo"/>
</dbReference>
<dbReference type="SUPFAM" id="SSF48371">
    <property type="entry name" value="ARM repeat"/>
    <property type="match status" value="1"/>
</dbReference>
<protein>
    <submittedName>
        <fullName evidence="4">Uncharacterized protein</fullName>
    </submittedName>
</protein>
<feature type="repeat" description="ARM" evidence="2">
    <location>
        <begin position="452"/>
        <end position="494"/>
    </location>
</feature>
<feature type="compositionally biased region" description="Basic and acidic residues" evidence="3">
    <location>
        <begin position="313"/>
        <end position="324"/>
    </location>
</feature>
<keyword evidence="5" id="KW-1185">Reference proteome</keyword>
<evidence type="ECO:0000256" key="3">
    <source>
        <dbReference type="SAM" id="MobiDB-lite"/>
    </source>
</evidence>
<sequence length="683" mass="74454">MKTDPHPKRMALGESKIAESIKLVSDGSNSHRLELNEQTDAAPNVECQFGELNDIYCKRCSGKTRHCTHNSNVHAKDPILQIECMEKSKKMCGNAFAGNMVKGAVYEAKSECIDVPEHFKGSDHKSNLDVSSGTRSEVSSEGVGQQVKSNANKIRSCGMTRADCNVCITGTEKTYEAISRVVNVESASVADGLAFKMCKEEREESLMVSCGQMSNMKTSQLKREEIGHCSLGTCKFLDDRKCILDPSSKTLPSSRHPSASPCSIYGESFASCPSYSSYSSNQQELVSCSSLSISKLLEGMETHSLSSNSSYSHSEKLMDPESHRLSSNSTSSRHSSGFTEIFREGEYTHSFPSTPNSTRSSSCWNQEVCNSSDFSATESMLSERNDVCNQLQFSIGSNPSSGTHAAYTESRIKNLVSDLQSAHTEIQLNAAAELRLLAKHDDVNRILIARMGGSKPLIMLLYSRYQPLQLEATTALLNLSLNRALKEYLVKQGAIKALVEVLNHGLSKIVKENAAVALAHLAVCKANRSEIGAAGAIPPLIELLERGSLRGKKDAAAALYRMSSIDENKKRMIEAGALRLLVGFISSEEDKEGMVDKAMVILGNLVSIELGRAAFVKEGGITPLMQVIEVGAQKSKDLAIPVLFQMCTHSREHRSLMLQSEPLSTLISLSMTVDPRLKSQVGH</sequence>
<dbReference type="AlphaFoldDB" id="A0A8T2TCV9"/>
<dbReference type="EMBL" id="CM035419">
    <property type="protein sequence ID" value="KAH7416005.1"/>
    <property type="molecule type" value="Genomic_DNA"/>
</dbReference>
<dbReference type="PROSITE" id="PS50176">
    <property type="entry name" value="ARM_REPEAT"/>
    <property type="match status" value="4"/>
</dbReference>
<organism evidence="4 5">
    <name type="scientific">Ceratopteris richardii</name>
    <name type="common">Triangle waterfern</name>
    <dbReference type="NCBI Taxonomy" id="49495"/>
    <lineage>
        <taxon>Eukaryota</taxon>
        <taxon>Viridiplantae</taxon>
        <taxon>Streptophyta</taxon>
        <taxon>Embryophyta</taxon>
        <taxon>Tracheophyta</taxon>
        <taxon>Polypodiopsida</taxon>
        <taxon>Polypodiidae</taxon>
        <taxon>Polypodiales</taxon>
        <taxon>Pteridineae</taxon>
        <taxon>Pteridaceae</taxon>
        <taxon>Parkerioideae</taxon>
        <taxon>Ceratopteris</taxon>
    </lineage>
</organism>
<dbReference type="Proteomes" id="UP000825935">
    <property type="component" value="Chromosome 14"/>
</dbReference>
<evidence type="ECO:0000313" key="5">
    <source>
        <dbReference type="Proteomes" id="UP000825935"/>
    </source>
</evidence>
<feature type="compositionally biased region" description="Polar residues" evidence="3">
    <location>
        <begin position="128"/>
        <end position="145"/>
    </location>
</feature>
<dbReference type="InterPro" id="IPR011989">
    <property type="entry name" value="ARM-like"/>
</dbReference>
<dbReference type="PANTHER" id="PTHR23315:SF7">
    <property type="entry name" value="U-BOX DOMAIN-CONTAINING PROTEIN 4"/>
    <property type="match status" value="1"/>
</dbReference>
<feature type="compositionally biased region" description="Low complexity" evidence="3">
    <location>
        <begin position="325"/>
        <end position="335"/>
    </location>
</feature>
<dbReference type="SMART" id="SM00185">
    <property type="entry name" value="ARM"/>
    <property type="match status" value="4"/>
</dbReference>
<name>A0A8T2TCV9_CERRI</name>
<comment type="caution">
    <text evidence="4">The sequence shown here is derived from an EMBL/GenBank/DDBJ whole genome shotgun (WGS) entry which is preliminary data.</text>
</comment>
<feature type="repeat" description="ARM" evidence="2">
    <location>
        <begin position="576"/>
        <end position="620"/>
    </location>
</feature>
<dbReference type="OrthoDB" id="7537227at2759"/>
<dbReference type="PANTHER" id="PTHR23315">
    <property type="entry name" value="U BOX DOMAIN-CONTAINING"/>
    <property type="match status" value="1"/>
</dbReference>
<reference evidence="4" key="1">
    <citation type="submission" date="2021-08" db="EMBL/GenBank/DDBJ databases">
        <title>WGS assembly of Ceratopteris richardii.</title>
        <authorList>
            <person name="Marchant D.B."/>
            <person name="Chen G."/>
            <person name="Jenkins J."/>
            <person name="Shu S."/>
            <person name="Leebens-Mack J."/>
            <person name="Grimwood J."/>
            <person name="Schmutz J."/>
            <person name="Soltis P."/>
            <person name="Soltis D."/>
            <person name="Chen Z.-H."/>
        </authorList>
    </citation>
    <scope>NUCLEOTIDE SEQUENCE</scope>
    <source>
        <strain evidence="4">Whitten #5841</strain>
        <tissue evidence="4">Leaf</tissue>
    </source>
</reference>
<dbReference type="Pfam" id="PF00514">
    <property type="entry name" value="Arm"/>
    <property type="match status" value="3"/>
</dbReference>
<feature type="repeat" description="ARM" evidence="2">
    <location>
        <begin position="535"/>
        <end position="577"/>
    </location>
</feature>
<dbReference type="InterPro" id="IPR016024">
    <property type="entry name" value="ARM-type_fold"/>
</dbReference>
<feature type="repeat" description="ARM" evidence="2">
    <location>
        <begin position="493"/>
        <end position="536"/>
    </location>
</feature>